<dbReference type="NCBIfam" id="TIGR04183">
    <property type="entry name" value="Por_Secre_tail"/>
    <property type="match status" value="1"/>
</dbReference>
<dbReference type="InterPro" id="IPR026444">
    <property type="entry name" value="Secre_tail"/>
</dbReference>
<comment type="caution">
    <text evidence="1">The sequence shown here is derived from an EMBL/GenBank/DDBJ whole genome shotgun (WGS) entry which is preliminary data.</text>
</comment>
<organism evidence="1">
    <name type="scientific">candidate division WOR-3 bacterium</name>
    <dbReference type="NCBI Taxonomy" id="2052148"/>
    <lineage>
        <taxon>Bacteria</taxon>
        <taxon>Bacteria division WOR-3</taxon>
    </lineage>
</organism>
<reference evidence="1" key="1">
    <citation type="journal article" date="2020" name="mSystems">
        <title>Genome- and Community-Level Interaction Insights into Carbon Utilization and Element Cycling Functions of Hydrothermarchaeota in Hydrothermal Sediment.</title>
        <authorList>
            <person name="Zhou Z."/>
            <person name="Liu Y."/>
            <person name="Xu W."/>
            <person name="Pan J."/>
            <person name="Luo Z.H."/>
            <person name="Li M."/>
        </authorList>
    </citation>
    <scope>NUCLEOTIDE SEQUENCE [LARGE SCALE GENOMIC DNA]</scope>
    <source>
        <strain evidence="1">SpSt-906</strain>
    </source>
</reference>
<dbReference type="EMBL" id="DTMQ01000014">
    <property type="protein sequence ID" value="HGE98901.1"/>
    <property type="molecule type" value="Genomic_DNA"/>
</dbReference>
<accession>A0A7C3UW42</accession>
<gene>
    <name evidence="1" type="ORF">ENX07_02360</name>
</gene>
<proteinExistence type="predicted"/>
<evidence type="ECO:0000313" key="1">
    <source>
        <dbReference type="EMBL" id="HGE98901.1"/>
    </source>
</evidence>
<sequence length="394" mass="44155">MAIVLIISLMQVLPNIEPVTLNPGYTFMTHDTGNCRFTVTTWGHLGFTSSQQTQGVGFRYPGAGVNWMFFGGFALGNSRTYVADAFFGLNQVDSRDFTIVESLNYFNRLGLEEYRAVMRDSAHPTPKNLVVEQYSVATADPRYDDGVIMEFTITNRGTEPVNGLYAGIFIDWDMGTANTNQAGTDTVRRAVWMRQSTSDNPTVGTKILYPHSWANLFCTDHDSFVYPVQGMHDTVKYKIMAGIYRRYASNRNYDWSTCASVGPFDLSPGQSYRCAFAIVGGTSLALFYENCDSLQSFYDQYLGIAGETKRKSIPTLTVSPNPFRSNAEIILFLPKEEFFTLSLYDASGKLVENIYSGKGVSYSGKLNRDYPSGVYFLHLKGTETNKTWKVICEK</sequence>
<dbReference type="AlphaFoldDB" id="A0A7C3UW42"/>
<name>A0A7C3UW42_UNCW3</name>
<protein>
    <submittedName>
        <fullName evidence="1">T9SS type A sorting domain-containing protein</fullName>
    </submittedName>
</protein>